<dbReference type="FunFam" id="3.10.310.10:FF:000001">
    <property type="entry name" value="Diaminopimelate epimerase"/>
    <property type="match status" value="1"/>
</dbReference>
<dbReference type="EC" id="5.1.1.7" evidence="3 9"/>
<proteinExistence type="inferred from homology"/>
<dbReference type="InterPro" id="IPR001653">
    <property type="entry name" value="DAP_epimerase_DapF"/>
</dbReference>
<comment type="similarity">
    <text evidence="2 9">Belongs to the diaminopimelate epimerase family.</text>
</comment>
<feature type="active site" description="Proton donor" evidence="9">
    <location>
        <position position="75"/>
    </location>
</feature>
<comment type="pathway">
    <text evidence="1 9">Amino-acid biosynthesis; L-lysine biosynthesis via DAP pathway; DL-2,6-diaminopimelate from LL-2,6-diaminopimelate: step 1/1.</text>
</comment>
<evidence type="ECO:0000313" key="12">
    <source>
        <dbReference type="Proteomes" id="UP000218327"/>
    </source>
</evidence>
<feature type="binding site" evidence="9">
    <location>
        <position position="196"/>
    </location>
    <ligand>
        <name>substrate</name>
    </ligand>
</feature>
<dbReference type="NCBIfam" id="TIGR00652">
    <property type="entry name" value="DapF"/>
    <property type="match status" value="1"/>
</dbReference>
<evidence type="ECO:0000256" key="6">
    <source>
        <dbReference type="ARBA" id="ARBA00023154"/>
    </source>
</evidence>
<keyword evidence="5 9" id="KW-0028">Amino-acid biosynthesis</keyword>
<dbReference type="Gene3D" id="3.10.310.10">
    <property type="entry name" value="Diaminopimelate Epimerase, Chain A, domain 1"/>
    <property type="match status" value="2"/>
</dbReference>
<evidence type="ECO:0000256" key="3">
    <source>
        <dbReference type="ARBA" id="ARBA00013080"/>
    </source>
</evidence>
<organism evidence="11 12">
    <name type="scientific">SAR86 cluster bacterium</name>
    <dbReference type="NCBI Taxonomy" id="2030880"/>
    <lineage>
        <taxon>Bacteria</taxon>
        <taxon>Pseudomonadati</taxon>
        <taxon>Pseudomonadota</taxon>
        <taxon>Gammaproteobacteria</taxon>
        <taxon>SAR86 cluster</taxon>
    </lineage>
</organism>
<feature type="site" description="Important for dimerization" evidence="9">
    <location>
        <position position="274"/>
    </location>
</feature>
<dbReference type="UniPathway" id="UPA00034">
    <property type="reaction ID" value="UER00025"/>
</dbReference>
<feature type="binding site" evidence="9">
    <location>
        <position position="46"/>
    </location>
    <ligand>
        <name>substrate</name>
    </ligand>
</feature>
<evidence type="ECO:0000256" key="8">
    <source>
        <dbReference type="ARBA" id="ARBA00051712"/>
    </source>
</evidence>
<reference evidence="12" key="1">
    <citation type="submission" date="2017-08" db="EMBL/GenBank/DDBJ databases">
        <title>A dynamic microbial community with high functional redundancy inhabits the cold, oxic subseafloor aquifer.</title>
        <authorList>
            <person name="Tully B.J."/>
            <person name="Wheat C.G."/>
            <person name="Glazer B.T."/>
            <person name="Huber J.A."/>
        </authorList>
    </citation>
    <scope>NUCLEOTIDE SEQUENCE [LARGE SCALE GENOMIC DNA]</scope>
</reference>
<name>A0A2A5B9W1_9GAMM</name>
<feature type="active site" evidence="10">
    <location>
        <position position="75"/>
    </location>
</feature>
<dbReference type="Pfam" id="PF01678">
    <property type="entry name" value="DAP_epimerase"/>
    <property type="match status" value="2"/>
</dbReference>
<keyword evidence="4 9" id="KW-0963">Cytoplasm</keyword>
<evidence type="ECO:0000256" key="7">
    <source>
        <dbReference type="ARBA" id="ARBA00023235"/>
    </source>
</evidence>
<evidence type="ECO:0000256" key="10">
    <source>
        <dbReference type="PROSITE-ProRule" id="PRU10125"/>
    </source>
</evidence>
<dbReference type="AlphaFoldDB" id="A0A2A5B9W1"/>
<keyword evidence="6 9" id="KW-0457">Lysine biosynthesis</keyword>
<dbReference type="GO" id="GO:0005829">
    <property type="term" value="C:cytosol"/>
    <property type="evidence" value="ECO:0007669"/>
    <property type="project" value="TreeGrafter"/>
</dbReference>
<feature type="binding site" evidence="9">
    <location>
        <position position="163"/>
    </location>
    <ligand>
        <name>substrate</name>
    </ligand>
</feature>
<dbReference type="HAMAP" id="MF_00197">
    <property type="entry name" value="DAP_epimerase"/>
    <property type="match status" value="1"/>
</dbReference>
<evidence type="ECO:0000256" key="9">
    <source>
        <dbReference type="HAMAP-Rule" id="MF_00197"/>
    </source>
</evidence>
<sequence>MQIPFTKMHGLGNDLMVLDLVSNKIELSREQIRLLADRHCGVGFDQLLQIEPASDDNVDFNYRIFNADGEEVEHCGNGARCFAKYVHDNGLSSKNPVVVKTVNRILTLLLQDNGDVTVDMSEPEFDPAQIPFAADTAAMTYYGDLIVNGAEQEIEFCALSMGNPHAVTIVDDVSLAAVEDIGEVLGTHPDFPQGCNVGFMQIIDRQNINLRVYERGAGETLACGTGACAAVVAGCLQGLLDDTVTVNLHGGQLTINWSGQGSSVLMTGPATTVYQGTIQI</sequence>
<dbReference type="EMBL" id="NVVJ01000003">
    <property type="protein sequence ID" value="PCJ28245.1"/>
    <property type="molecule type" value="Genomic_DNA"/>
</dbReference>
<dbReference type="PANTHER" id="PTHR31689">
    <property type="entry name" value="DIAMINOPIMELATE EPIMERASE, CHLOROPLASTIC"/>
    <property type="match status" value="1"/>
</dbReference>
<accession>A0A2A5B9W1</accession>
<comment type="catalytic activity">
    <reaction evidence="8 9">
        <text>(2S,6S)-2,6-diaminopimelate = meso-2,6-diaminopimelate</text>
        <dbReference type="Rhea" id="RHEA:15393"/>
        <dbReference type="ChEBI" id="CHEBI:57609"/>
        <dbReference type="ChEBI" id="CHEBI:57791"/>
        <dbReference type="EC" id="5.1.1.7"/>
    </reaction>
</comment>
<protein>
    <recommendedName>
        <fullName evidence="3 9">Diaminopimelate epimerase</fullName>
        <shortName evidence="9">DAP epimerase</shortName>
        <ecNumber evidence="3 9">5.1.1.7</ecNumber>
    </recommendedName>
    <alternativeName>
        <fullName evidence="9">PLP-independent amino acid racemase</fullName>
    </alternativeName>
</protein>
<dbReference type="GO" id="GO:0008837">
    <property type="term" value="F:diaminopimelate epimerase activity"/>
    <property type="evidence" value="ECO:0007669"/>
    <property type="project" value="UniProtKB-UniRule"/>
</dbReference>
<dbReference type="Proteomes" id="UP000218327">
    <property type="component" value="Unassembled WGS sequence"/>
</dbReference>
<dbReference type="InterPro" id="IPR018510">
    <property type="entry name" value="DAP_epimerase_AS"/>
</dbReference>
<comment type="caution">
    <text evidence="11">The sequence shown here is derived from an EMBL/GenBank/DDBJ whole genome shotgun (WGS) entry which is preliminary data.</text>
</comment>
<feature type="active site" description="Proton acceptor" evidence="9">
    <location>
        <position position="223"/>
    </location>
</feature>
<comment type="function">
    <text evidence="9">Catalyzes the stereoinversion of LL-2,6-diaminopimelate (L,L-DAP) to meso-diaminopimelate (meso-DAP), a precursor of L-lysine and an essential component of the bacterial peptidoglycan.</text>
</comment>
<feature type="binding site" evidence="9">
    <location>
        <position position="13"/>
    </location>
    <ligand>
        <name>substrate</name>
    </ligand>
</feature>
<feature type="site" description="Could be important to modulate the pK values of the two catalytic cysteine residues" evidence="9">
    <location>
        <position position="165"/>
    </location>
</feature>
<evidence type="ECO:0000313" key="11">
    <source>
        <dbReference type="EMBL" id="PCJ28245.1"/>
    </source>
</evidence>
<dbReference type="PANTHER" id="PTHR31689:SF0">
    <property type="entry name" value="DIAMINOPIMELATE EPIMERASE"/>
    <property type="match status" value="1"/>
</dbReference>
<feature type="site" description="Could be important to modulate the pK values of the two catalytic cysteine residues" evidence="9">
    <location>
        <position position="214"/>
    </location>
</feature>
<feature type="binding site" evidence="9">
    <location>
        <position position="66"/>
    </location>
    <ligand>
        <name>substrate</name>
    </ligand>
</feature>
<keyword evidence="7 9" id="KW-0413">Isomerase</keyword>
<evidence type="ECO:0000256" key="2">
    <source>
        <dbReference type="ARBA" id="ARBA00010219"/>
    </source>
</evidence>
<gene>
    <name evidence="9" type="primary">dapF</name>
    <name evidence="11" type="ORF">COA96_01690</name>
</gene>
<feature type="binding site" evidence="9">
    <location>
        <begin position="214"/>
        <end position="215"/>
    </location>
    <ligand>
        <name>substrate</name>
    </ligand>
</feature>
<dbReference type="SUPFAM" id="SSF54506">
    <property type="entry name" value="Diaminopimelate epimerase-like"/>
    <property type="match status" value="2"/>
</dbReference>
<dbReference type="GO" id="GO:0009089">
    <property type="term" value="P:lysine biosynthetic process via diaminopimelate"/>
    <property type="evidence" value="ECO:0007669"/>
    <property type="project" value="UniProtKB-UniRule"/>
</dbReference>
<evidence type="ECO:0000256" key="5">
    <source>
        <dbReference type="ARBA" id="ARBA00022605"/>
    </source>
</evidence>
<dbReference type="PROSITE" id="PS01326">
    <property type="entry name" value="DAP_EPIMERASE"/>
    <property type="match status" value="1"/>
</dbReference>
<evidence type="ECO:0000256" key="1">
    <source>
        <dbReference type="ARBA" id="ARBA00005196"/>
    </source>
</evidence>
<feature type="binding site" evidence="9">
    <location>
        <begin position="76"/>
        <end position="77"/>
    </location>
    <ligand>
        <name>substrate</name>
    </ligand>
</feature>
<feature type="binding site" evidence="9">
    <location>
        <begin position="224"/>
        <end position="225"/>
    </location>
    <ligand>
        <name>substrate</name>
    </ligand>
</feature>
<comment type="subcellular location">
    <subcellularLocation>
        <location evidence="9">Cytoplasm</location>
    </subcellularLocation>
</comment>
<comment type="subunit">
    <text evidence="9">Homodimer.</text>
</comment>
<evidence type="ECO:0000256" key="4">
    <source>
        <dbReference type="ARBA" id="ARBA00022490"/>
    </source>
</evidence>